<evidence type="ECO:0000256" key="7">
    <source>
        <dbReference type="ARBA" id="ARBA00023049"/>
    </source>
</evidence>
<dbReference type="FunFam" id="2.60.40.1730:FF:000002">
    <property type="entry name" value="Aminopeptidase"/>
    <property type="match status" value="1"/>
</dbReference>
<keyword evidence="6 9" id="KW-0862">Zinc</keyword>
<dbReference type="CDD" id="cd09601">
    <property type="entry name" value="M1_APN-Q_like"/>
    <property type="match status" value="1"/>
</dbReference>
<dbReference type="Gene3D" id="2.60.40.1730">
    <property type="entry name" value="tricorn interacting facor f3 domain"/>
    <property type="match status" value="1"/>
</dbReference>
<evidence type="ECO:0000256" key="1">
    <source>
        <dbReference type="ARBA" id="ARBA00010136"/>
    </source>
</evidence>
<dbReference type="PANTHER" id="PTHR11533:SF171">
    <property type="entry name" value="AMINOPEPTIDASE"/>
    <property type="match status" value="1"/>
</dbReference>
<dbReference type="AlphaFoldDB" id="A0A2T3A125"/>
<evidence type="ECO:0000256" key="8">
    <source>
        <dbReference type="PIRSR" id="PIRSR634016-1"/>
    </source>
</evidence>
<dbReference type="FunFam" id="2.60.40.1910:FF:000004">
    <property type="entry name" value="Aminopeptidase"/>
    <property type="match status" value="1"/>
</dbReference>
<dbReference type="GO" id="GO:0042277">
    <property type="term" value="F:peptide binding"/>
    <property type="evidence" value="ECO:0007669"/>
    <property type="project" value="TreeGrafter"/>
</dbReference>
<dbReference type="GO" id="GO:0043171">
    <property type="term" value="P:peptide catabolic process"/>
    <property type="evidence" value="ECO:0007669"/>
    <property type="project" value="TreeGrafter"/>
</dbReference>
<dbReference type="PRINTS" id="PR00756">
    <property type="entry name" value="ALADIPTASE"/>
</dbReference>
<dbReference type="STRING" id="2025994.A0A2T3A125"/>
<dbReference type="Gene3D" id="2.60.40.1910">
    <property type="match status" value="1"/>
</dbReference>
<accession>A0A2T3A125</accession>
<evidence type="ECO:0000313" key="15">
    <source>
        <dbReference type="EMBL" id="PSR80848.1"/>
    </source>
</evidence>
<feature type="domain" description="ERAP1-like C-terminal" evidence="13">
    <location>
        <begin position="540"/>
        <end position="864"/>
    </location>
</feature>
<protein>
    <recommendedName>
        <fullName evidence="11">Aminopeptidase</fullName>
        <ecNumber evidence="11">3.4.11.-</ecNumber>
    </recommendedName>
</protein>
<evidence type="ECO:0000256" key="4">
    <source>
        <dbReference type="ARBA" id="ARBA00022723"/>
    </source>
</evidence>
<evidence type="ECO:0000259" key="14">
    <source>
        <dbReference type="Pfam" id="PF17900"/>
    </source>
</evidence>
<evidence type="ECO:0000256" key="2">
    <source>
        <dbReference type="ARBA" id="ARBA00022438"/>
    </source>
</evidence>
<feature type="domain" description="Peptidase M1 membrane alanine aminopeptidase" evidence="12">
    <location>
        <begin position="249"/>
        <end position="466"/>
    </location>
</feature>
<feature type="domain" description="Aminopeptidase N-like N-terminal" evidence="14">
    <location>
        <begin position="15"/>
        <end position="209"/>
    </location>
</feature>
<dbReference type="InterPro" id="IPR024571">
    <property type="entry name" value="ERAP1-like_C_dom"/>
</dbReference>
<organism evidence="15 16">
    <name type="scientific">Coniella lustricola</name>
    <dbReference type="NCBI Taxonomy" id="2025994"/>
    <lineage>
        <taxon>Eukaryota</taxon>
        <taxon>Fungi</taxon>
        <taxon>Dikarya</taxon>
        <taxon>Ascomycota</taxon>
        <taxon>Pezizomycotina</taxon>
        <taxon>Sordariomycetes</taxon>
        <taxon>Sordariomycetidae</taxon>
        <taxon>Diaporthales</taxon>
        <taxon>Schizoparmaceae</taxon>
        <taxon>Coniella</taxon>
    </lineage>
</organism>
<dbReference type="OrthoDB" id="10031169at2759"/>
<dbReference type="InterPro" id="IPR034016">
    <property type="entry name" value="M1_APN-typ"/>
</dbReference>
<evidence type="ECO:0000256" key="5">
    <source>
        <dbReference type="ARBA" id="ARBA00022801"/>
    </source>
</evidence>
<dbReference type="GO" id="GO:0070006">
    <property type="term" value="F:metalloaminopeptidase activity"/>
    <property type="evidence" value="ECO:0007669"/>
    <property type="project" value="TreeGrafter"/>
</dbReference>
<feature type="active site" description="Proton acceptor" evidence="8">
    <location>
        <position position="322"/>
    </location>
</feature>
<dbReference type="InterPro" id="IPR014782">
    <property type="entry name" value="Peptidase_M1_dom"/>
</dbReference>
<feature type="binding site" evidence="9">
    <location>
        <position position="321"/>
    </location>
    <ligand>
        <name>Zn(2+)</name>
        <dbReference type="ChEBI" id="CHEBI:29105"/>
        <note>catalytic</note>
    </ligand>
</feature>
<evidence type="ECO:0000259" key="13">
    <source>
        <dbReference type="Pfam" id="PF11838"/>
    </source>
</evidence>
<dbReference type="InParanoid" id="A0A2T3A125"/>
<dbReference type="PANTHER" id="PTHR11533">
    <property type="entry name" value="PROTEASE M1 ZINC METALLOPROTEASE"/>
    <property type="match status" value="1"/>
</dbReference>
<proteinExistence type="inferred from homology"/>
<dbReference type="FunFam" id="1.10.390.10:FF:000001">
    <property type="entry name" value="Aminopeptidase"/>
    <property type="match status" value="1"/>
</dbReference>
<evidence type="ECO:0000259" key="12">
    <source>
        <dbReference type="Pfam" id="PF01433"/>
    </source>
</evidence>
<keyword evidence="5 11" id="KW-0378">Hydrolase</keyword>
<dbReference type="Pfam" id="PF01433">
    <property type="entry name" value="Peptidase_M1"/>
    <property type="match status" value="1"/>
</dbReference>
<dbReference type="GO" id="GO:0008270">
    <property type="term" value="F:zinc ion binding"/>
    <property type="evidence" value="ECO:0007669"/>
    <property type="project" value="UniProtKB-UniRule"/>
</dbReference>
<dbReference type="Gene3D" id="1.10.390.10">
    <property type="entry name" value="Neutral Protease Domain 2"/>
    <property type="match status" value="1"/>
</dbReference>
<dbReference type="GO" id="GO:0016020">
    <property type="term" value="C:membrane"/>
    <property type="evidence" value="ECO:0007669"/>
    <property type="project" value="TreeGrafter"/>
</dbReference>
<dbReference type="Pfam" id="PF17900">
    <property type="entry name" value="Peptidase_M1_N"/>
    <property type="match status" value="1"/>
</dbReference>
<evidence type="ECO:0000313" key="16">
    <source>
        <dbReference type="Proteomes" id="UP000241462"/>
    </source>
</evidence>
<reference evidence="15 16" key="1">
    <citation type="journal article" date="2018" name="Mycol. Prog.">
        <title>Coniella lustricola, a new species from submerged detritus.</title>
        <authorList>
            <person name="Raudabaugh D.B."/>
            <person name="Iturriaga T."/>
            <person name="Carver A."/>
            <person name="Mondo S."/>
            <person name="Pangilinan J."/>
            <person name="Lipzen A."/>
            <person name="He G."/>
            <person name="Amirebrahimi M."/>
            <person name="Grigoriev I.V."/>
            <person name="Miller A.N."/>
        </authorList>
    </citation>
    <scope>NUCLEOTIDE SEQUENCE [LARGE SCALE GENOMIC DNA]</scope>
    <source>
        <strain evidence="15 16">B22-T-1</strain>
    </source>
</reference>
<dbReference type="GO" id="GO:0005737">
    <property type="term" value="C:cytoplasm"/>
    <property type="evidence" value="ECO:0007669"/>
    <property type="project" value="TreeGrafter"/>
</dbReference>
<feature type="site" description="Transition state stabilizer" evidence="10">
    <location>
        <position position="407"/>
    </location>
</feature>
<evidence type="ECO:0000256" key="11">
    <source>
        <dbReference type="RuleBase" id="RU364040"/>
    </source>
</evidence>
<dbReference type="InterPro" id="IPR001930">
    <property type="entry name" value="Peptidase_M1"/>
</dbReference>
<sequence>MGDRNILPDYFKAGHYDLVLTDLDLKNWTYKGVVTITGDFVKPSKEIVLNALELTLKTAKVEVESGKASTSYSSSNFQYDEKAQRATILFDVELPVSKAKVTLDFEGAINHKMAGFYRSQYKPAAPAADSVPRDEEWHYMLSTQFESTDARRAFPCFDEPNLKATFDFSVEIPSDQVALSNMPVKDTKPTTDGKQLVSFETTPVMSTYLLAWAVGDFEYVEAFTERRYNGKQLPVRVYTTRGLKEQGKWALWHAPRIIDYFSEAFDLDYPLPKSDILAVHEFTHGAMENWGLVTYRMTAILYDEEKSDSRFLNRIAYVVAHELAHQWFGNLVTMDWWDELWLNEGFATWAGWLATDHLHPDWEVWPQFINEGYETALKLDGLRSSHPIQVTVRDALDINQVFDSISYLKGCSVIRMLANHLGVQTFIKGVSIYLKRHPYSNAKTEALWQALSEASGVDVPALMKPWIEKIGFPVLTVAEEPGQITIKQSRFLSTGDVKPEDDTTTWWVPLAFQGKTNTQGVESLALTAKEDTIRDVNDDFYVINKNAPAFYRVNYPPARLQKLASQLDRLSTEDKIFITGSAADLAFSGYGTTPALLSFIQGLKSETHFRVLSQALDSISLVKSIFSDDETTRKGLEAFTLRLIDNALSKVGWEFPAGEDFNSGLLRKRLLLTAGINGHPGVTEEALKRFKAYSSSPEDNRLHADLRSPVYRVAMKNDPVTATEVLKKEWYAAPAVDSKDVCLGVLGTCSDESIITNTLLPFLFNVSPPAPASDSVPPGDLHMLSGGLASNRVARPLLWKFITENWGQIEQKIGGNPILVDRFINVSLSKFTSYKDLEEIEAFFKDKDTTAFNRTLEATKDKVRGRAAYKERDAAILKEWLVTNGYA</sequence>
<dbReference type="InterPro" id="IPR027268">
    <property type="entry name" value="Peptidase_M4/M1_CTD_sf"/>
</dbReference>
<keyword evidence="16" id="KW-1185">Reference proteome</keyword>
<evidence type="ECO:0000256" key="9">
    <source>
        <dbReference type="PIRSR" id="PIRSR634016-3"/>
    </source>
</evidence>
<evidence type="ECO:0000256" key="3">
    <source>
        <dbReference type="ARBA" id="ARBA00022670"/>
    </source>
</evidence>
<dbReference type="SUPFAM" id="SSF55486">
    <property type="entry name" value="Metalloproteases ('zincins'), catalytic domain"/>
    <property type="match status" value="1"/>
</dbReference>
<keyword evidence="2 11" id="KW-0031">Aminopeptidase</keyword>
<feature type="binding site" evidence="9">
    <location>
        <position position="325"/>
    </location>
    <ligand>
        <name>Zn(2+)</name>
        <dbReference type="ChEBI" id="CHEBI:29105"/>
        <note>catalytic</note>
    </ligand>
</feature>
<keyword evidence="7 11" id="KW-0482">Metalloprotease</keyword>
<dbReference type="Pfam" id="PF11838">
    <property type="entry name" value="ERAP1_C"/>
    <property type="match status" value="1"/>
</dbReference>
<dbReference type="InterPro" id="IPR042097">
    <property type="entry name" value="Aminopeptidase_N-like_N_sf"/>
</dbReference>
<dbReference type="Proteomes" id="UP000241462">
    <property type="component" value="Unassembled WGS sequence"/>
</dbReference>
<keyword evidence="4 9" id="KW-0479">Metal-binding</keyword>
<dbReference type="InterPro" id="IPR045357">
    <property type="entry name" value="Aminopeptidase_N-like_N"/>
</dbReference>
<dbReference type="GO" id="GO:0006508">
    <property type="term" value="P:proteolysis"/>
    <property type="evidence" value="ECO:0007669"/>
    <property type="project" value="UniProtKB-KW"/>
</dbReference>
<feature type="binding site" evidence="9">
    <location>
        <position position="344"/>
    </location>
    <ligand>
        <name>Zn(2+)</name>
        <dbReference type="ChEBI" id="CHEBI:29105"/>
        <note>catalytic</note>
    </ligand>
</feature>
<comment type="similarity">
    <text evidence="1 11">Belongs to the peptidase M1 family.</text>
</comment>
<dbReference type="Gene3D" id="1.25.50.20">
    <property type="match status" value="1"/>
</dbReference>
<evidence type="ECO:0000256" key="6">
    <source>
        <dbReference type="ARBA" id="ARBA00022833"/>
    </source>
</evidence>
<dbReference type="SUPFAM" id="SSF63737">
    <property type="entry name" value="Leukotriene A4 hydrolase N-terminal domain"/>
    <property type="match status" value="1"/>
</dbReference>
<comment type="cofactor">
    <cofactor evidence="9 11">
        <name>Zn(2+)</name>
        <dbReference type="ChEBI" id="CHEBI:29105"/>
    </cofactor>
    <text evidence="9 11">Binds 1 zinc ion per subunit.</text>
</comment>
<dbReference type="EMBL" id="KZ678518">
    <property type="protein sequence ID" value="PSR80848.1"/>
    <property type="molecule type" value="Genomic_DNA"/>
</dbReference>
<gene>
    <name evidence="15" type="ORF">BD289DRAFT_373377</name>
</gene>
<keyword evidence="3 11" id="KW-0645">Protease</keyword>
<dbReference type="EC" id="3.4.11.-" evidence="11"/>
<dbReference type="InterPro" id="IPR050344">
    <property type="entry name" value="Peptidase_M1_aminopeptidases"/>
</dbReference>
<name>A0A2T3A125_9PEZI</name>
<evidence type="ECO:0000256" key="10">
    <source>
        <dbReference type="PIRSR" id="PIRSR634016-4"/>
    </source>
</evidence>